<dbReference type="EMBL" id="HG805933">
    <property type="protein sequence ID" value="CDW55045.1"/>
    <property type="molecule type" value="Genomic_DNA"/>
</dbReference>
<accession>A0A077Z8N4</accession>
<name>A0A077Z8N4_TRITR</name>
<proteinExistence type="predicted"/>
<gene>
    <name evidence="1" type="ORF">TTRE_0000331601</name>
</gene>
<organism evidence="1 2">
    <name type="scientific">Trichuris trichiura</name>
    <name type="common">Whipworm</name>
    <name type="synonym">Trichocephalus trichiurus</name>
    <dbReference type="NCBI Taxonomy" id="36087"/>
    <lineage>
        <taxon>Eukaryota</taxon>
        <taxon>Metazoa</taxon>
        <taxon>Ecdysozoa</taxon>
        <taxon>Nematoda</taxon>
        <taxon>Enoplea</taxon>
        <taxon>Dorylaimia</taxon>
        <taxon>Trichinellida</taxon>
        <taxon>Trichuridae</taxon>
        <taxon>Trichuris</taxon>
    </lineage>
</organism>
<evidence type="ECO:0000313" key="2">
    <source>
        <dbReference type="Proteomes" id="UP000030665"/>
    </source>
</evidence>
<sequence length="66" mass="7430">MSASAGHQLTFKFFSTWAHKIDMIMYTLILLLISSRSASANRQLIFPAGRKMLSIEPSLGFCSYSR</sequence>
<dbReference type="Proteomes" id="UP000030665">
    <property type="component" value="Unassembled WGS sequence"/>
</dbReference>
<reference evidence="1" key="2">
    <citation type="submission" date="2014-03" db="EMBL/GenBank/DDBJ databases">
        <title>The whipworm genome and dual-species transcriptomics of an intimate host-pathogen interaction.</title>
        <authorList>
            <person name="Foth B.J."/>
            <person name="Tsai I.J."/>
            <person name="Reid A.J."/>
            <person name="Bancroft A.J."/>
            <person name="Nichol S."/>
            <person name="Tracey A."/>
            <person name="Holroyd N."/>
            <person name="Cotton J.A."/>
            <person name="Stanley E.J."/>
            <person name="Zarowiecki M."/>
            <person name="Liu J.Z."/>
            <person name="Huckvale T."/>
            <person name="Cooper P.J."/>
            <person name="Grencis R.K."/>
            <person name="Berriman M."/>
        </authorList>
    </citation>
    <scope>NUCLEOTIDE SEQUENCE [LARGE SCALE GENOMIC DNA]</scope>
</reference>
<reference evidence="1" key="1">
    <citation type="submission" date="2014-01" db="EMBL/GenBank/DDBJ databases">
        <authorList>
            <person name="Aslett M."/>
        </authorList>
    </citation>
    <scope>NUCLEOTIDE SEQUENCE</scope>
</reference>
<keyword evidence="2" id="KW-1185">Reference proteome</keyword>
<protein>
    <submittedName>
        <fullName evidence="1">Uncharacterized protein</fullName>
    </submittedName>
</protein>
<evidence type="ECO:0000313" key="1">
    <source>
        <dbReference type="EMBL" id="CDW55045.1"/>
    </source>
</evidence>
<dbReference type="AlphaFoldDB" id="A0A077Z8N4"/>